<dbReference type="Pfam" id="PF01177">
    <property type="entry name" value="Asp_Glu_race"/>
    <property type="match status" value="1"/>
</dbReference>
<protein>
    <submittedName>
        <fullName evidence="3">Aspartate/glutamate racemase family protein</fullName>
    </submittedName>
</protein>
<evidence type="ECO:0000313" key="3">
    <source>
        <dbReference type="EMBL" id="MDO3722883.1"/>
    </source>
</evidence>
<keyword evidence="4" id="KW-1185">Reference proteome</keyword>
<dbReference type="InterPro" id="IPR001920">
    <property type="entry name" value="Asp/Glu_race"/>
</dbReference>
<accession>A0ABT8W3S5</accession>
<dbReference type="Proteomes" id="UP001168640">
    <property type="component" value="Unassembled WGS sequence"/>
</dbReference>
<dbReference type="InterPro" id="IPR033134">
    <property type="entry name" value="Asp/Glu_racemase_AS_2"/>
</dbReference>
<dbReference type="RefSeq" id="WP_302910472.1">
    <property type="nucleotide sequence ID" value="NZ_JAUMIS010000002.1"/>
</dbReference>
<name>A0ABT8W3S5_9GAMM</name>
<comment type="caution">
    <text evidence="3">The sequence shown here is derived from an EMBL/GenBank/DDBJ whole genome shotgun (WGS) entry which is preliminary data.</text>
</comment>
<comment type="similarity">
    <text evidence="1">Belongs to the aspartate/glutamate racemases family.</text>
</comment>
<evidence type="ECO:0000256" key="2">
    <source>
        <dbReference type="ARBA" id="ARBA00023235"/>
    </source>
</evidence>
<dbReference type="SUPFAM" id="SSF53681">
    <property type="entry name" value="Aspartate/glutamate racemase"/>
    <property type="match status" value="2"/>
</dbReference>
<gene>
    <name evidence="3" type="ORF">QVZ43_14255</name>
</gene>
<proteinExistence type="inferred from homology"/>
<dbReference type="PANTHER" id="PTHR21198">
    <property type="entry name" value="GLUTAMATE RACEMASE"/>
    <property type="match status" value="1"/>
</dbReference>
<sequence length="229" mass="25060">MKTIGLIGGMSWESTASYYRELNEGVKAALGGLHSANILLQSLDFAPLEAMQSKGDWEGIAKELSQAAATLEQGGADFILIGTNTMHRVYEDVEQSVGIPLLHIADATAEVLLADGVHRTGLLGTAFTMEQSFYKGRLSEKFGLEVLTPQPADRQRVHDIIYQELCQGRIRDESRREYLRIMGDLVDAGAEAVILGCTEIGLLVKPEDTNIRLYDTAKIHSAKAVERAL</sequence>
<keyword evidence="2" id="KW-0413">Isomerase</keyword>
<organism evidence="3 4">
    <name type="scientific">Marinobacter suaedae</name>
    <dbReference type="NCBI Taxonomy" id="3057675"/>
    <lineage>
        <taxon>Bacteria</taxon>
        <taxon>Pseudomonadati</taxon>
        <taxon>Pseudomonadota</taxon>
        <taxon>Gammaproteobacteria</taxon>
        <taxon>Pseudomonadales</taxon>
        <taxon>Marinobacteraceae</taxon>
        <taxon>Marinobacter</taxon>
    </lineage>
</organism>
<dbReference type="Gene3D" id="3.40.50.1860">
    <property type="match status" value="2"/>
</dbReference>
<dbReference type="InterPro" id="IPR004380">
    <property type="entry name" value="Asp_race"/>
</dbReference>
<evidence type="ECO:0000313" key="4">
    <source>
        <dbReference type="Proteomes" id="UP001168640"/>
    </source>
</evidence>
<dbReference type="PANTHER" id="PTHR21198:SF7">
    <property type="entry name" value="ASPARTATE-GLUTAMATE RACEMASE FAMILY"/>
    <property type="match status" value="1"/>
</dbReference>
<reference evidence="3" key="1">
    <citation type="submission" date="2023-07" db="EMBL/GenBank/DDBJ databases">
        <title>Marinobacter sp. chi1 genome sequencing and assembly.</title>
        <authorList>
            <person name="Park S."/>
        </authorList>
    </citation>
    <scope>NUCLEOTIDE SEQUENCE</scope>
    <source>
        <strain evidence="3">Chi1</strain>
    </source>
</reference>
<dbReference type="NCBIfam" id="TIGR00035">
    <property type="entry name" value="asp_race"/>
    <property type="match status" value="1"/>
</dbReference>
<dbReference type="PROSITE" id="PS00924">
    <property type="entry name" value="ASP_GLU_RACEMASE_2"/>
    <property type="match status" value="1"/>
</dbReference>
<dbReference type="InterPro" id="IPR015942">
    <property type="entry name" value="Asp/Glu/hydantoin_racemase"/>
</dbReference>
<dbReference type="EMBL" id="JAUMIS010000002">
    <property type="protein sequence ID" value="MDO3722883.1"/>
    <property type="molecule type" value="Genomic_DNA"/>
</dbReference>
<evidence type="ECO:0000256" key="1">
    <source>
        <dbReference type="ARBA" id="ARBA00007847"/>
    </source>
</evidence>